<keyword evidence="2" id="KW-1185">Reference proteome</keyword>
<evidence type="ECO:0000313" key="2">
    <source>
        <dbReference type="Proteomes" id="UP001163739"/>
    </source>
</evidence>
<accession>A0ABY6MYC3</accession>
<reference evidence="1" key="1">
    <citation type="submission" date="2022-06" db="EMBL/GenBank/DDBJ databases">
        <title>Alkalimarinus sp. nov., isolated from gut of a Alitta virens.</title>
        <authorList>
            <person name="Yang A.I."/>
            <person name="Shin N.-R."/>
        </authorList>
    </citation>
    <scope>NUCLEOTIDE SEQUENCE</scope>
    <source>
        <strain evidence="1">A2M4</strain>
    </source>
</reference>
<dbReference type="RefSeq" id="WP_265046293.1">
    <property type="nucleotide sequence ID" value="NZ_CP100390.1"/>
</dbReference>
<dbReference type="Proteomes" id="UP001163739">
    <property type="component" value="Chromosome"/>
</dbReference>
<organism evidence="1 2">
    <name type="scientific">Alkalimarinus alittae</name>
    <dbReference type="NCBI Taxonomy" id="2961619"/>
    <lineage>
        <taxon>Bacteria</taxon>
        <taxon>Pseudomonadati</taxon>
        <taxon>Pseudomonadota</taxon>
        <taxon>Gammaproteobacteria</taxon>
        <taxon>Alteromonadales</taxon>
        <taxon>Alteromonadaceae</taxon>
        <taxon>Alkalimarinus</taxon>
    </lineage>
</organism>
<protein>
    <submittedName>
        <fullName evidence="1">Uncharacterized protein</fullName>
    </submittedName>
</protein>
<proteinExistence type="predicted"/>
<dbReference type="EMBL" id="CP100390">
    <property type="protein sequence ID" value="UZE94800.1"/>
    <property type="molecule type" value="Genomic_DNA"/>
</dbReference>
<gene>
    <name evidence="1" type="ORF">NKI27_12000</name>
</gene>
<name>A0ABY6MYC3_9ALTE</name>
<sequence length="337" mass="37431">MKSLALQLFFQAERELCNQMVASIRHQSQQFDMGEFNGFLSNCLDPLMVNFDGHSNKDSFAVAQAGFTHGLELASLNWLKQGIKQDIVLTTWREFHQNTLTIIQQNPSKAFSETSNVLSHLLGFGDDKPMKWLALMNKVISQLDTRESLKCAGVVCAWMSGLAHFRPLALKQLEDLSSQIGRILLGVSESDDLGHHLQTLKTNRWSMVSPSRPQDDQAQYHVERRIGRCDLLGGEFKTPPNVFASGDQLYVCAGDHAWKLYVDGFGETLFPFDIDEVKRIAEASNPASDLSRFSQMDGLSDISEVTSVVTLNDTVALTSNETFSVVILSITSPAAGR</sequence>
<evidence type="ECO:0000313" key="1">
    <source>
        <dbReference type="EMBL" id="UZE94800.1"/>
    </source>
</evidence>